<accession>A0A6J4T2P7</accession>
<evidence type="ECO:0000313" key="1">
    <source>
        <dbReference type="EMBL" id="CAA9511589.1"/>
    </source>
</evidence>
<organism evidence="1">
    <name type="scientific">uncultured Solirubrobacteraceae bacterium</name>
    <dbReference type="NCBI Taxonomy" id="1162706"/>
    <lineage>
        <taxon>Bacteria</taxon>
        <taxon>Bacillati</taxon>
        <taxon>Actinomycetota</taxon>
        <taxon>Thermoleophilia</taxon>
        <taxon>Solirubrobacterales</taxon>
        <taxon>Solirubrobacteraceae</taxon>
        <taxon>environmental samples</taxon>
    </lineage>
</organism>
<gene>
    <name evidence="1" type="ORF">AVDCRST_MAG67-2736</name>
</gene>
<reference evidence="1" key="1">
    <citation type="submission" date="2020-02" db="EMBL/GenBank/DDBJ databases">
        <authorList>
            <person name="Meier V. D."/>
        </authorList>
    </citation>
    <scope>NUCLEOTIDE SEQUENCE</scope>
    <source>
        <strain evidence="1">AVDCRST_MAG67</strain>
    </source>
</reference>
<dbReference type="AlphaFoldDB" id="A0A6J4T2P7"/>
<sequence>MTSILTRVRELEVATRPEHPDLTAALAARWAQLPAHVKQPNQMLGRRMTGCEGTHGVFPRCNLACSPCYHAKEAQRVRTDGDHTEHEVDRQMALLRELRGPGQHAQLIGGEVTLLGAQDHARALQAMIRHGRKPMSMTHGDFDYAYLEALALDPQTGRPRFGHLAFAGHFDSLMFGRRGVKRPRSEAELHPYRERFCAMFERLRREHGVTHYLAHNMTVTPRNIDEIPTVVRAARDLGFRMFSFQPAAYIGNEARWKDDLRAFSTDEVWRRVEQGAGARLHYGAEQVGDARCNRTAHGLYAGDRYAALLHEDDPRDALALEDFIVAFGGMDFDDPQRGLVAARAARAIARHPAVLRSGAAWALRLLRRLGGVRAIRCDRPRAITYVMHAFMDARDVKPAWELLQRGELSDEPRIRATQERLQACSYAMAHPESRTLVPACAQHSVLDPLENLRLAELLAVRGSS</sequence>
<dbReference type="InterPro" id="IPR058240">
    <property type="entry name" value="rSAM_sf"/>
</dbReference>
<dbReference type="EMBL" id="CADCVQ010000116">
    <property type="protein sequence ID" value="CAA9511589.1"/>
    <property type="molecule type" value="Genomic_DNA"/>
</dbReference>
<evidence type="ECO:0008006" key="2">
    <source>
        <dbReference type="Google" id="ProtNLM"/>
    </source>
</evidence>
<protein>
    <recommendedName>
        <fullName evidence="2">Radical SAM domain protein</fullName>
    </recommendedName>
</protein>
<proteinExistence type="predicted"/>
<dbReference type="SUPFAM" id="SSF102114">
    <property type="entry name" value="Radical SAM enzymes"/>
    <property type="match status" value="1"/>
</dbReference>
<name>A0A6J4T2P7_9ACTN</name>